<dbReference type="EMBL" id="JAUEPT010000071">
    <property type="protein sequence ID" value="KAK0434417.1"/>
    <property type="molecule type" value="Genomic_DNA"/>
</dbReference>
<organism evidence="1 2">
    <name type="scientific">Armillaria borealis</name>
    <dbReference type="NCBI Taxonomy" id="47425"/>
    <lineage>
        <taxon>Eukaryota</taxon>
        <taxon>Fungi</taxon>
        <taxon>Dikarya</taxon>
        <taxon>Basidiomycota</taxon>
        <taxon>Agaricomycotina</taxon>
        <taxon>Agaricomycetes</taxon>
        <taxon>Agaricomycetidae</taxon>
        <taxon>Agaricales</taxon>
        <taxon>Marasmiineae</taxon>
        <taxon>Physalacriaceae</taxon>
        <taxon>Armillaria</taxon>
    </lineage>
</organism>
<dbReference type="AlphaFoldDB" id="A0AA39MHE7"/>
<reference evidence="1" key="1">
    <citation type="submission" date="2023-06" db="EMBL/GenBank/DDBJ databases">
        <authorList>
            <consortium name="Lawrence Berkeley National Laboratory"/>
            <person name="Ahrendt S."/>
            <person name="Sahu N."/>
            <person name="Indic B."/>
            <person name="Wong-Bajracharya J."/>
            <person name="Merenyi Z."/>
            <person name="Ke H.-M."/>
            <person name="Monk M."/>
            <person name="Kocsube S."/>
            <person name="Drula E."/>
            <person name="Lipzen A."/>
            <person name="Balint B."/>
            <person name="Henrissat B."/>
            <person name="Andreopoulos B."/>
            <person name="Martin F.M."/>
            <person name="Harder C.B."/>
            <person name="Rigling D."/>
            <person name="Ford K.L."/>
            <person name="Foster G.D."/>
            <person name="Pangilinan J."/>
            <person name="Papanicolaou A."/>
            <person name="Barry K."/>
            <person name="LaButti K."/>
            <person name="Viragh M."/>
            <person name="Koriabine M."/>
            <person name="Yan M."/>
            <person name="Riley R."/>
            <person name="Champramary S."/>
            <person name="Plett K.L."/>
            <person name="Tsai I.J."/>
            <person name="Slot J."/>
            <person name="Sipos G."/>
            <person name="Plett J."/>
            <person name="Nagy L.G."/>
            <person name="Grigoriev I.V."/>
        </authorList>
    </citation>
    <scope>NUCLEOTIDE SEQUENCE</scope>
    <source>
        <strain evidence="1">FPL87.14</strain>
    </source>
</reference>
<evidence type="ECO:0000313" key="2">
    <source>
        <dbReference type="Proteomes" id="UP001175226"/>
    </source>
</evidence>
<sequence length="187" mass="21367">MSPLAAKVMKRFCAIPPYPRENDFLGPYNKLLHTVFPADSDYTVIPQSYSFLDSYGSANTIIGFEVVFEDNPVFSLQIKEPKSLAVLSAREKADDQMRKRLRDLAPNCPLDTLLHHLPKDTTAFGTCLSFYSYDKQSRVIPKRMLPDREREIDFGPPSRWDCDILEDEGGERFQDIVAEIKAKCDQL</sequence>
<gene>
    <name evidence="1" type="ORF">EV421DRAFT_1717575</name>
</gene>
<dbReference type="Proteomes" id="UP001175226">
    <property type="component" value="Unassembled WGS sequence"/>
</dbReference>
<accession>A0AA39MHE7</accession>
<evidence type="ECO:0000313" key="1">
    <source>
        <dbReference type="EMBL" id="KAK0434417.1"/>
    </source>
</evidence>
<proteinExistence type="predicted"/>
<keyword evidence="2" id="KW-1185">Reference proteome</keyword>
<name>A0AA39MHE7_9AGAR</name>
<comment type="caution">
    <text evidence="1">The sequence shown here is derived from an EMBL/GenBank/DDBJ whole genome shotgun (WGS) entry which is preliminary data.</text>
</comment>
<protein>
    <submittedName>
        <fullName evidence="1">Uncharacterized protein</fullName>
    </submittedName>
</protein>